<gene>
    <name evidence="2" type="ORF">D915_010990</name>
</gene>
<organism evidence="2 3">
    <name type="scientific">Fasciola hepatica</name>
    <name type="common">Liver fluke</name>
    <dbReference type="NCBI Taxonomy" id="6192"/>
    <lineage>
        <taxon>Eukaryota</taxon>
        <taxon>Metazoa</taxon>
        <taxon>Spiralia</taxon>
        <taxon>Lophotrochozoa</taxon>
        <taxon>Platyhelminthes</taxon>
        <taxon>Trematoda</taxon>
        <taxon>Digenea</taxon>
        <taxon>Plagiorchiida</taxon>
        <taxon>Echinostomata</taxon>
        <taxon>Echinostomatoidea</taxon>
        <taxon>Fasciolidae</taxon>
        <taxon>Fasciola</taxon>
    </lineage>
</organism>
<evidence type="ECO:0000256" key="1">
    <source>
        <dbReference type="SAM" id="MobiDB-lite"/>
    </source>
</evidence>
<name>A0A4E0R8E5_FASHE</name>
<feature type="compositionally biased region" description="Polar residues" evidence="1">
    <location>
        <begin position="39"/>
        <end position="49"/>
    </location>
</feature>
<feature type="region of interest" description="Disordered" evidence="1">
    <location>
        <begin position="28"/>
        <end position="49"/>
    </location>
</feature>
<dbReference type="InterPro" id="IPR021109">
    <property type="entry name" value="Peptidase_aspartic_dom_sf"/>
</dbReference>
<keyword evidence="3" id="KW-1185">Reference proteome</keyword>
<evidence type="ECO:0000313" key="2">
    <source>
        <dbReference type="EMBL" id="THD18438.1"/>
    </source>
</evidence>
<dbReference type="EMBL" id="JXXN02011775">
    <property type="protein sequence ID" value="THD18438.1"/>
    <property type="molecule type" value="Genomic_DNA"/>
</dbReference>
<accession>A0A4E0R8E5</accession>
<protein>
    <submittedName>
        <fullName evidence="2">Uncharacterized protein</fullName>
    </submittedName>
</protein>
<dbReference type="AlphaFoldDB" id="A0A4E0R8E5"/>
<dbReference type="Gene3D" id="2.40.70.10">
    <property type="entry name" value="Acid Proteases"/>
    <property type="match status" value="1"/>
</dbReference>
<sequence>MPQGIQRNSWRAHLGAFYDRDLWSENEGGFPPQHAEVSAVSTTPGSQTRGLQRSFETVTKGSNCSRTTRCFQAATKPHSASLIPGAAAPPPLLPKIQIASPALWTQPCLAVHRLIAANGTVKPIMGQVAGSVIIGRFTVQHQFLCADLALGAILGIDFLRTHRMVIDFDKQRLAVARRPGPIGQPIAALKVDNSWINEVSLGECVDRETNSEVAMILNKTRGIFECNCNFSSRTHILQH</sequence>
<proteinExistence type="predicted"/>
<dbReference type="Proteomes" id="UP000230066">
    <property type="component" value="Unassembled WGS sequence"/>
</dbReference>
<evidence type="ECO:0000313" key="3">
    <source>
        <dbReference type="Proteomes" id="UP000230066"/>
    </source>
</evidence>
<reference evidence="2" key="1">
    <citation type="submission" date="2019-03" db="EMBL/GenBank/DDBJ databases">
        <title>Improved annotation for the trematode Fasciola hepatica.</title>
        <authorList>
            <person name="Choi Y.-J."/>
            <person name="Martin J."/>
            <person name="Mitreva M."/>
        </authorList>
    </citation>
    <scope>NUCLEOTIDE SEQUENCE [LARGE SCALE GENOMIC DNA]</scope>
</reference>
<comment type="caution">
    <text evidence="2">The sequence shown here is derived from an EMBL/GenBank/DDBJ whole genome shotgun (WGS) entry which is preliminary data.</text>
</comment>